<feature type="non-terminal residue" evidence="3">
    <location>
        <position position="1"/>
    </location>
</feature>
<feature type="domain" description="HD" evidence="2">
    <location>
        <begin position="74"/>
        <end position="196"/>
    </location>
</feature>
<sequence>VIRTELEAREVEHLASYASRSAESKGRRRFEPEDPIRPAFQRDRDRIVHCKAFRRLKHKTQVFFSPIGDHYRTRLTHTLEVSQVARTVAKVLRLNEELTEAISLGHDLGHPPFGHAGEKVLRDLMPDGFNHYEQSLRIVDVLEQGHRGLNLTWEVRDGIAKHSKGKNGAPVGGEPSRRASTLEGQVARVADMIAYVNHDIDDAVRAGVMDVSDLPREALAVLGYSSSERIGTLVTDVVRQTLSSGPEVVLCMGDDVLNALLELRRFLFEAVYENDVATAEFEKAEGILGGLWRQIRHEPENFLDGRTVDEEGVDAASRDFIAGMTDRYAVELYQRLFIPKPWVGVS</sequence>
<dbReference type="NCBIfam" id="TIGR01353">
    <property type="entry name" value="dGTP_triPase"/>
    <property type="match status" value="1"/>
</dbReference>
<accession>A0A381NIZ2</accession>
<reference evidence="3" key="1">
    <citation type="submission" date="2018-05" db="EMBL/GenBank/DDBJ databases">
        <authorList>
            <person name="Lanie J.A."/>
            <person name="Ng W.-L."/>
            <person name="Kazmierczak K.M."/>
            <person name="Andrzejewski T.M."/>
            <person name="Davidsen T.M."/>
            <person name="Wayne K.J."/>
            <person name="Tettelin H."/>
            <person name="Glass J.I."/>
            <person name="Rusch D."/>
            <person name="Podicherti R."/>
            <person name="Tsui H.-C.T."/>
            <person name="Winkler M.E."/>
        </authorList>
    </citation>
    <scope>NUCLEOTIDE SEQUENCE</scope>
</reference>
<dbReference type="InterPro" id="IPR050135">
    <property type="entry name" value="dGTPase-like"/>
</dbReference>
<dbReference type="InterPro" id="IPR023023">
    <property type="entry name" value="dNTPase_2"/>
</dbReference>
<protein>
    <recommendedName>
        <fullName evidence="2">HD domain-containing protein</fullName>
    </recommendedName>
</protein>
<evidence type="ECO:0000256" key="1">
    <source>
        <dbReference type="ARBA" id="ARBA00022801"/>
    </source>
</evidence>
<dbReference type="InterPro" id="IPR003607">
    <property type="entry name" value="HD/PDEase_dom"/>
</dbReference>
<dbReference type="Pfam" id="PF13286">
    <property type="entry name" value="HD_assoc"/>
    <property type="match status" value="1"/>
</dbReference>
<dbReference type="GO" id="GO:0006203">
    <property type="term" value="P:dGTP catabolic process"/>
    <property type="evidence" value="ECO:0007669"/>
    <property type="project" value="TreeGrafter"/>
</dbReference>
<dbReference type="AlphaFoldDB" id="A0A381NIZ2"/>
<dbReference type="InterPro" id="IPR006261">
    <property type="entry name" value="dGTPase"/>
</dbReference>
<dbReference type="PROSITE" id="PS51831">
    <property type="entry name" value="HD"/>
    <property type="match status" value="1"/>
</dbReference>
<dbReference type="Pfam" id="PF01966">
    <property type="entry name" value="HD"/>
    <property type="match status" value="1"/>
</dbReference>
<name>A0A381NIZ2_9ZZZZ</name>
<dbReference type="Gene3D" id="1.10.3210.10">
    <property type="entry name" value="Hypothetical protein af1432"/>
    <property type="match status" value="1"/>
</dbReference>
<evidence type="ECO:0000259" key="2">
    <source>
        <dbReference type="PROSITE" id="PS51831"/>
    </source>
</evidence>
<dbReference type="SUPFAM" id="SSF109604">
    <property type="entry name" value="HD-domain/PDEase-like"/>
    <property type="match status" value="1"/>
</dbReference>
<dbReference type="NCBIfam" id="NF002327">
    <property type="entry name" value="PRK01286.1-2"/>
    <property type="match status" value="1"/>
</dbReference>
<evidence type="ECO:0000313" key="3">
    <source>
        <dbReference type="EMBL" id="SUZ54576.1"/>
    </source>
</evidence>
<dbReference type="CDD" id="cd00077">
    <property type="entry name" value="HDc"/>
    <property type="match status" value="1"/>
</dbReference>
<keyword evidence="1" id="KW-0378">Hydrolase</keyword>
<dbReference type="InterPro" id="IPR026875">
    <property type="entry name" value="PHydrolase_assoc_dom"/>
</dbReference>
<dbReference type="SMART" id="SM00471">
    <property type="entry name" value="HDc"/>
    <property type="match status" value="1"/>
</dbReference>
<dbReference type="EMBL" id="UINC01000396">
    <property type="protein sequence ID" value="SUZ54576.1"/>
    <property type="molecule type" value="Genomic_DNA"/>
</dbReference>
<dbReference type="HAMAP" id="MF_01212">
    <property type="entry name" value="dGTPase_type2"/>
    <property type="match status" value="1"/>
</dbReference>
<dbReference type="InterPro" id="IPR006674">
    <property type="entry name" value="HD_domain"/>
</dbReference>
<organism evidence="3">
    <name type="scientific">marine metagenome</name>
    <dbReference type="NCBI Taxonomy" id="408172"/>
    <lineage>
        <taxon>unclassified sequences</taxon>
        <taxon>metagenomes</taxon>
        <taxon>ecological metagenomes</taxon>
    </lineage>
</organism>
<dbReference type="PANTHER" id="PTHR11373:SF43">
    <property type="entry name" value="DEOXYGUANOSINETRIPHOSPHATE TRIPHOSPHOHYDROLASE-LIKE PROTEIN"/>
    <property type="match status" value="1"/>
</dbReference>
<proteinExistence type="inferred from homology"/>
<dbReference type="PANTHER" id="PTHR11373">
    <property type="entry name" value="DEOXYNUCLEOSIDE TRIPHOSPHATE TRIPHOSPHOHYDROLASE"/>
    <property type="match status" value="1"/>
</dbReference>
<gene>
    <name evidence="3" type="ORF">METZ01_LOCUS7430</name>
</gene>
<dbReference type="GO" id="GO:0008832">
    <property type="term" value="F:dGTPase activity"/>
    <property type="evidence" value="ECO:0007669"/>
    <property type="project" value="TreeGrafter"/>
</dbReference>